<comment type="caution">
    <text evidence="2">The sequence shown here is derived from an EMBL/GenBank/DDBJ whole genome shotgun (WGS) entry which is preliminary data.</text>
</comment>
<organism evidence="2 3">
    <name type="scientific">Sphingomonas mucosissima</name>
    <dbReference type="NCBI Taxonomy" id="370959"/>
    <lineage>
        <taxon>Bacteria</taxon>
        <taxon>Pseudomonadati</taxon>
        <taxon>Pseudomonadota</taxon>
        <taxon>Alphaproteobacteria</taxon>
        <taxon>Sphingomonadales</taxon>
        <taxon>Sphingomonadaceae</taxon>
        <taxon>Sphingomonas</taxon>
    </lineage>
</organism>
<dbReference type="InterPro" id="IPR027843">
    <property type="entry name" value="DUF4440"/>
</dbReference>
<dbReference type="OrthoDB" id="667202at2"/>
<name>A0A245ZQM8_9SPHN</name>
<feature type="domain" description="DUF4440" evidence="1">
    <location>
        <begin position="10"/>
        <end position="106"/>
    </location>
</feature>
<dbReference type="Pfam" id="PF14534">
    <property type="entry name" value="DUF4440"/>
    <property type="match status" value="1"/>
</dbReference>
<evidence type="ECO:0000313" key="2">
    <source>
        <dbReference type="EMBL" id="OWK32039.1"/>
    </source>
</evidence>
<keyword evidence="3" id="KW-1185">Reference proteome</keyword>
<sequence>MEDTRIWSFEKSLWTGDADVYRELVDDECVMVLPAQPFVYKAEAAIEAVSDTPRWSDVEFSDQQVMRPQEGLITIAYKATAHRDGEDYIAYCTTTMRRLEHDVWRVVQHQQTLPPVAGGATEG</sequence>
<proteinExistence type="predicted"/>
<dbReference type="Gene3D" id="3.10.450.50">
    <property type="match status" value="1"/>
</dbReference>
<reference evidence="2 3" key="1">
    <citation type="submission" date="2017-03" db="EMBL/GenBank/DDBJ databases">
        <title>Genome sequence of Sphingomonas mucosissima DSM 17494.</title>
        <authorList>
            <person name="Poehlein A."/>
            <person name="Wuebbeler J.H."/>
            <person name="Steinbuechel A."/>
            <person name="Daniel R."/>
        </authorList>
    </citation>
    <scope>NUCLEOTIDE SEQUENCE [LARGE SCALE GENOMIC DNA]</scope>
    <source>
        <strain evidence="2 3">DSM 17494</strain>
    </source>
</reference>
<evidence type="ECO:0000313" key="3">
    <source>
        <dbReference type="Proteomes" id="UP000197783"/>
    </source>
</evidence>
<dbReference type="InterPro" id="IPR032710">
    <property type="entry name" value="NTF2-like_dom_sf"/>
</dbReference>
<protein>
    <recommendedName>
        <fullName evidence="1">DUF4440 domain-containing protein</fullName>
    </recommendedName>
</protein>
<gene>
    <name evidence="2" type="ORF">SPMU_03600</name>
</gene>
<dbReference type="EMBL" id="NBBJ01000001">
    <property type="protein sequence ID" value="OWK32039.1"/>
    <property type="molecule type" value="Genomic_DNA"/>
</dbReference>
<accession>A0A245ZQM8</accession>
<dbReference type="SUPFAM" id="SSF54427">
    <property type="entry name" value="NTF2-like"/>
    <property type="match status" value="1"/>
</dbReference>
<dbReference type="Proteomes" id="UP000197783">
    <property type="component" value="Unassembled WGS sequence"/>
</dbReference>
<evidence type="ECO:0000259" key="1">
    <source>
        <dbReference type="Pfam" id="PF14534"/>
    </source>
</evidence>
<dbReference type="AlphaFoldDB" id="A0A245ZQM8"/>
<dbReference type="RefSeq" id="WP_088331342.1">
    <property type="nucleotide sequence ID" value="NZ_NBBJ01000001.1"/>
</dbReference>